<comment type="caution">
    <text evidence="2">The sequence shown here is derived from an EMBL/GenBank/DDBJ whole genome shotgun (WGS) entry which is preliminary data.</text>
</comment>
<protein>
    <submittedName>
        <fullName evidence="2">Type II secretion system protein G</fullName>
    </submittedName>
</protein>
<dbReference type="InterPro" id="IPR045584">
    <property type="entry name" value="Pilin-like"/>
</dbReference>
<dbReference type="PANTHER" id="PTHR30093:SF2">
    <property type="entry name" value="TYPE II SECRETION SYSTEM PROTEIN H"/>
    <property type="match status" value="1"/>
</dbReference>
<dbReference type="OrthoDB" id="255848at2"/>
<accession>A0A5C6CVQ4</accession>
<dbReference type="InterPro" id="IPR011453">
    <property type="entry name" value="DUF1559"/>
</dbReference>
<gene>
    <name evidence="2" type="primary">xcpT_9</name>
    <name evidence="2" type="ORF">Pla144_25310</name>
</gene>
<proteinExistence type="predicted"/>
<dbReference type="EMBL" id="SJPS01000003">
    <property type="protein sequence ID" value="TWU27754.1"/>
    <property type="molecule type" value="Genomic_DNA"/>
</dbReference>
<evidence type="ECO:0000313" key="2">
    <source>
        <dbReference type="EMBL" id="TWU27754.1"/>
    </source>
</evidence>
<name>A0A5C6CVQ4_9BACT</name>
<dbReference type="NCBIfam" id="TIGR02532">
    <property type="entry name" value="IV_pilin_GFxxxE"/>
    <property type="match status" value="1"/>
</dbReference>
<dbReference type="RefSeq" id="WP_146450918.1">
    <property type="nucleotide sequence ID" value="NZ_SJPS01000003.1"/>
</dbReference>
<feature type="domain" description="DUF1559" evidence="1">
    <location>
        <begin position="34"/>
        <end position="287"/>
    </location>
</feature>
<organism evidence="2 3">
    <name type="scientific">Bythopirellula polymerisocia</name>
    <dbReference type="NCBI Taxonomy" id="2528003"/>
    <lineage>
        <taxon>Bacteria</taxon>
        <taxon>Pseudomonadati</taxon>
        <taxon>Planctomycetota</taxon>
        <taxon>Planctomycetia</taxon>
        <taxon>Pirellulales</taxon>
        <taxon>Lacipirellulaceae</taxon>
        <taxon>Bythopirellula</taxon>
    </lineage>
</organism>
<dbReference type="AlphaFoldDB" id="A0A5C6CVQ4"/>
<reference evidence="2 3" key="1">
    <citation type="submission" date="2019-02" db="EMBL/GenBank/DDBJ databases">
        <title>Deep-cultivation of Planctomycetes and their phenomic and genomic characterization uncovers novel biology.</title>
        <authorList>
            <person name="Wiegand S."/>
            <person name="Jogler M."/>
            <person name="Boedeker C."/>
            <person name="Pinto D."/>
            <person name="Vollmers J."/>
            <person name="Rivas-Marin E."/>
            <person name="Kohn T."/>
            <person name="Peeters S.H."/>
            <person name="Heuer A."/>
            <person name="Rast P."/>
            <person name="Oberbeckmann S."/>
            <person name="Bunk B."/>
            <person name="Jeske O."/>
            <person name="Meyerdierks A."/>
            <person name="Storesund J.E."/>
            <person name="Kallscheuer N."/>
            <person name="Luecker S."/>
            <person name="Lage O.M."/>
            <person name="Pohl T."/>
            <person name="Merkel B.J."/>
            <person name="Hornburger P."/>
            <person name="Mueller R.-W."/>
            <person name="Bruemmer F."/>
            <person name="Labrenz M."/>
            <person name="Spormann A.M."/>
            <person name="Op Den Camp H."/>
            <person name="Overmann J."/>
            <person name="Amann R."/>
            <person name="Jetten M.S.M."/>
            <person name="Mascher T."/>
            <person name="Medema M.H."/>
            <person name="Devos D.P."/>
            <person name="Kaster A.-K."/>
            <person name="Ovreas L."/>
            <person name="Rohde M."/>
            <person name="Galperin M.Y."/>
            <person name="Jogler C."/>
        </authorList>
    </citation>
    <scope>NUCLEOTIDE SEQUENCE [LARGE SCALE GENOMIC DNA]</scope>
    <source>
        <strain evidence="2 3">Pla144</strain>
    </source>
</reference>
<evidence type="ECO:0000313" key="3">
    <source>
        <dbReference type="Proteomes" id="UP000318437"/>
    </source>
</evidence>
<dbReference type="Gene3D" id="3.30.700.10">
    <property type="entry name" value="Glycoprotein, Type 4 Pilin"/>
    <property type="match status" value="1"/>
</dbReference>
<dbReference type="PROSITE" id="PS00409">
    <property type="entry name" value="PROKAR_NTER_METHYL"/>
    <property type="match status" value="1"/>
</dbReference>
<dbReference type="Pfam" id="PF07596">
    <property type="entry name" value="SBP_bac_10"/>
    <property type="match status" value="1"/>
</dbReference>
<keyword evidence="3" id="KW-1185">Reference proteome</keyword>
<dbReference type="InterPro" id="IPR012902">
    <property type="entry name" value="N_methyl_site"/>
</dbReference>
<dbReference type="PANTHER" id="PTHR30093">
    <property type="entry name" value="GENERAL SECRETION PATHWAY PROTEIN G"/>
    <property type="match status" value="1"/>
</dbReference>
<dbReference type="Proteomes" id="UP000318437">
    <property type="component" value="Unassembled WGS sequence"/>
</dbReference>
<dbReference type="Pfam" id="PF07963">
    <property type="entry name" value="N_methyl"/>
    <property type="match status" value="1"/>
</dbReference>
<sequence>MRRRSINRGFTLVELLVVIAIIGVLVALLLPAVQASREAARRTHCMNNLKQIGVGMHNFLLVHKTFPTGGASHGWPRRKKNGEIVGYKDQDWSWAYQLLPFIEKQAMYEHPDDDLVAGTPISTYFCPSRRPPVALSGGIWQSHQRPRAMNDYAGNAGTSTEGGSKTGARLGMGEDGMFAYKRHGIFAPESVDDGMSNTLLVAEKRLNSRFVTTECQPSDNDGYVGGFSDDVVRWGVVPPALDFDSEHLSHSNLYPANYQFGGPHPGTMIGVLCDCSVQTISYSVDAEVFRRLSVRNDGKSFAHDAL</sequence>
<dbReference type="SUPFAM" id="SSF54523">
    <property type="entry name" value="Pili subunits"/>
    <property type="match status" value="1"/>
</dbReference>
<evidence type="ECO:0000259" key="1">
    <source>
        <dbReference type="Pfam" id="PF07596"/>
    </source>
</evidence>